<dbReference type="Gene3D" id="1.10.101.10">
    <property type="entry name" value="PGBD-like superfamily/PGBD"/>
    <property type="match status" value="1"/>
</dbReference>
<comment type="caution">
    <text evidence="2">The sequence shown here is derived from an EMBL/GenBank/DDBJ whole genome shotgun (WGS) entry which is preliminary data.</text>
</comment>
<dbReference type="PANTHER" id="PTHR11102">
    <property type="entry name" value="SEL-1-LIKE PROTEIN"/>
    <property type="match status" value="1"/>
</dbReference>
<dbReference type="Gene3D" id="1.25.40.10">
    <property type="entry name" value="Tetratricopeptide repeat domain"/>
    <property type="match status" value="1"/>
</dbReference>
<gene>
    <name evidence="2" type="ORF">AUC71_03675</name>
</gene>
<dbReference type="EMBL" id="LPWD01000441">
    <property type="protein sequence ID" value="ODR99558.1"/>
    <property type="molecule type" value="Genomic_DNA"/>
</dbReference>
<dbReference type="PANTHER" id="PTHR11102:SF160">
    <property type="entry name" value="ERAD-ASSOCIATED E3 UBIQUITIN-PROTEIN LIGASE COMPONENT HRD3"/>
    <property type="match status" value="1"/>
</dbReference>
<dbReference type="InterPro" id="IPR006597">
    <property type="entry name" value="Sel1-like"/>
</dbReference>
<dbReference type="SUPFAM" id="SSF47090">
    <property type="entry name" value="PGBD-like"/>
    <property type="match status" value="1"/>
</dbReference>
<dbReference type="InterPro" id="IPR050767">
    <property type="entry name" value="Sel1_AlgK"/>
</dbReference>
<accession>A0A1E3W177</accession>
<dbReference type="OrthoDB" id="5295703at2"/>
<protein>
    <recommendedName>
        <fullName evidence="1">Peptidoglycan binding-like domain-containing protein</fullName>
    </recommendedName>
</protein>
<name>A0A1E3W177_9HYPH</name>
<dbReference type="InterPro" id="IPR011990">
    <property type="entry name" value="TPR-like_helical_dom_sf"/>
</dbReference>
<dbReference type="AlphaFoldDB" id="A0A1E3W177"/>
<dbReference type="InterPro" id="IPR002477">
    <property type="entry name" value="Peptidoglycan-bd-like"/>
</dbReference>
<proteinExistence type="predicted"/>
<evidence type="ECO:0000313" key="2">
    <source>
        <dbReference type="EMBL" id="ODR99558.1"/>
    </source>
</evidence>
<dbReference type="SUPFAM" id="SSF81901">
    <property type="entry name" value="HCP-like"/>
    <property type="match status" value="1"/>
</dbReference>
<keyword evidence="3" id="KW-1185">Reference proteome</keyword>
<dbReference type="RefSeq" id="WP_069624955.1">
    <property type="nucleotide sequence ID" value="NZ_LPWD01000441.1"/>
</dbReference>
<dbReference type="Proteomes" id="UP000095042">
    <property type="component" value="Unassembled WGS sequence"/>
</dbReference>
<reference evidence="2 3" key="1">
    <citation type="journal article" date="2016" name="Environ. Microbiol.">
        <title>New Methyloceanibacter diversity from North Sea sediments includes methanotroph containing solely the soluble methane monooxygenase.</title>
        <authorList>
            <person name="Vekeman B."/>
            <person name="Kerckhof F.M."/>
            <person name="Cremers G."/>
            <person name="de Vos P."/>
            <person name="Vandamme P."/>
            <person name="Boon N."/>
            <person name="Op den Camp H.J."/>
            <person name="Heylen K."/>
        </authorList>
    </citation>
    <scope>NUCLEOTIDE SEQUENCE [LARGE SCALE GENOMIC DNA]</scope>
    <source>
        <strain evidence="2 3">R-67177</strain>
    </source>
</reference>
<evidence type="ECO:0000313" key="3">
    <source>
        <dbReference type="Proteomes" id="UP000095042"/>
    </source>
</evidence>
<dbReference type="SMART" id="SM00671">
    <property type="entry name" value="SEL1"/>
    <property type="match status" value="3"/>
</dbReference>
<dbReference type="Pfam" id="PF01471">
    <property type="entry name" value="PG_binding_1"/>
    <property type="match status" value="1"/>
</dbReference>
<organism evidence="2 3">
    <name type="scientific">Methyloceanibacter marginalis</name>
    <dbReference type="NCBI Taxonomy" id="1774971"/>
    <lineage>
        <taxon>Bacteria</taxon>
        <taxon>Pseudomonadati</taxon>
        <taxon>Pseudomonadota</taxon>
        <taxon>Alphaproteobacteria</taxon>
        <taxon>Hyphomicrobiales</taxon>
        <taxon>Hyphomicrobiaceae</taxon>
        <taxon>Methyloceanibacter</taxon>
    </lineage>
</organism>
<feature type="domain" description="Peptidoglycan binding-like" evidence="1">
    <location>
        <begin position="159"/>
        <end position="213"/>
    </location>
</feature>
<dbReference type="InterPro" id="IPR036365">
    <property type="entry name" value="PGBD-like_sf"/>
</dbReference>
<dbReference type="InterPro" id="IPR036366">
    <property type="entry name" value="PGBDSf"/>
</dbReference>
<evidence type="ECO:0000259" key="1">
    <source>
        <dbReference type="Pfam" id="PF01471"/>
    </source>
</evidence>
<dbReference type="Pfam" id="PF08238">
    <property type="entry name" value="Sel1"/>
    <property type="match status" value="3"/>
</dbReference>
<sequence>MYERGLGVPKDIDKARSWYAAAAERGNVKAMHNLAVSVSGRDGSAPDYTLAAKWYGEAAARGLADSQFNLGILAEHGLGRTKDLTDAYKWFSLAAAQGDPEAKKRRDMIHAQLAPETLAAADVAVKAWTALPVTTEANEVAKQSTWAATSSAPSPQGEPLVTKAQVLLNKLGYDVGPPDGVMGERTRTGIKLFQQRNGLNESGEVTAPLLTKLESLAS</sequence>